<comment type="similarity">
    <text evidence="1 6">Belongs to the zinc-containing alcohol dehydrogenase family.</text>
</comment>
<dbReference type="STRING" id="1075090.GOAMR_58_00090"/>
<feature type="domain" description="Enoyl reductase (ER)" evidence="7">
    <location>
        <begin position="23"/>
        <end position="375"/>
    </location>
</feature>
<evidence type="ECO:0000313" key="8">
    <source>
        <dbReference type="EMBL" id="GAB06632.1"/>
    </source>
</evidence>
<dbReference type="PANTHER" id="PTHR43880:SF12">
    <property type="entry name" value="ALCOHOL DEHYDROGENASE CLASS-3"/>
    <property type="match status" value="1"/>
</dbReference>
<dbReference type="Gene3D" id="3.90.180.10">
    <property type="entry name" value="Medium-chain alcohol dehydrogenases, catalytic domain"/>
    <property type="match status" value="1"/>
</dbReference>
<dbReference type="SUPFAM" id="SSF51735">
    <property type="entry name" value="NAD(P)-binding Rossmann-fold domains"/>
    <property type="match status" value="1"/>
</dbReference>
<keyword evidence="4" id="KW-0560">Oxidoreductase</keyword>
<comment type="cofactor">
    <cofactor evidence="6">
        <name>Zn(2+)</name>
        <dbReference type="ChEBI" id="CHEBI:29105"/>
    </cofactor>
</comment>
<evidence type="ECO:0000256" key="3">
    <source>
        <dbReference type="ARBA" id="ARBA00022833"/>
    </source>
</evidence>
<dbReference type="Gene3D" id="3.40.50.720">
    <property type="entry name" value="NAD(P)-binding Rossmann-like Domain"/>
    <property type="match status" value="1"/>
</dbReference>
<accession>G7GSQ7</accession>
<dbReference type="InterPro" id="IPR013149">
    <property type="entry name" value="ADH-like_C"/>
</dbReference>
<dbReference type="InterPro" id="IPR020843">
    <property type="entry name" value="ER"/>
</dbReference>
<dbReference type="GO" id="GO:0051903">
    <property type="term" value="F:S-(hydroxymethyl)glutathione dehydrogenase [NAD(P)+] activity"/>
    <property type="evidence" value="ECO:0007669"/>
    <property type="project" value="TreeGrafter"/>
</dbReference>
<keyword evidence="9" id="KW-1185">Reference proteome</keyword>
<gene>
    <name evidence="8" type="ORF">GOAMR_58_00090</name>
</gene>
<evidence type="ECO:0000256" key="5">
    <source>
        <dbReference type="ARBA" id="ARBA00023027"/>
    </source>
</evidence>
<dbReference type="GO" id="GO:0046294">
    <property type="term" value="P:formaldehyde catabolic process"/>
    <property type="evidence" value="ECO:0007669"/>
    <property type="project" value="TreeGrafter"/>
</dbReference>
<dbReference type="PROSITE" id="PS00059">
    <property type="entry name" value="ADH_ZINC"/>
    <property type="match status" value="1"/>
</dbReference>
<evidence type="ECO:0000256" key="4">
    <source>
        <dbReference type="ARBA" id="ARBA00023002"/>
    </source>
</evidence>
<dbReference type="Proteomes" id="UP000006023">
    <property type="component" value="Unassembled WGS sequence"/>
</dbReference>
<keyword evidence="5" id="KW-0520">NAD</keyword>
<evidence type="ECO:0000256" key="6">
    <source>
        <dbReference type="RuleBase" id="RU361277"/>
    </source>
</evidence>
<reference evidence="8 9" key="1">
    <citation type="submission" date="2011-11" db="EMBL/GenBank/DDBJ databases">
        <title>Whole genome shotgun sequence of Gordonia amarae NBRC 15530.</title>
        <authorList>
            <person name="Takarada H."/>
            <person name="Hosoyama A."/>
            <person name="Tsuchikane K."/>
            <person name="Katsumata H."/>
            <person name="Yamazaki S."/>
            <person name="Fujita N."/>
        </authorList>
    </citation>
    <scope>NUCLEOTIDE SEQUENCE [LARGE SCALE GENOMIC DNA]</scope>
    <source>
        <strain evidence="8 9">NBRC 15530</strain>
    </source>
</reference>
<keyword evidence="3 6" id="KW-0862">Zinc</keyword>
<dbReference type="SMART" id="SM00829">
    <property type="entry name" value="PKS_ER"/>
    <property type="match status" value="1"/>
</dbReference>
<comment type="caution">
    <text evidence="8">The sequence shown here is derived from an EMBL/GenBank/DDBJ whole genome shotgun (WGS) entry which is preliminary data.</text>
</comment>
<name>G7GSQ7_9ACTN</name>
<dbReference type="InterPro" id="IPR011032">
    <property type="entry name" value="GroES-like_sf"/>
</dbReference>
<dbReference type="Pfam" id="PF08240">
    <property type="entry name" value="ADH_N"/>
    <property type="match status" value="1"/>
</dbReference>
<dbReference type="eggNOG" id="COG1062">
    <property type="taxonomic scope" value="Bacteria"/>
</dbReference>
<dbReference type="AlphaFoldDB" id="G7GSQ7"/>
<dbReference type="PANTHER" id="PTHR43880">
    <property type="entry name" value="ALCOHOL DEHYDROGENASE"/>
    <property type="match status" value="1"/>
</dbReference>
<evidence type="ECO:0000256" key="1">
    <source>
        <dbReference type="ARBA" id="ARBA00008072"/>
    </source>
</evidence>
<organism evidence="8 9">
    <name type="scientific">Gordonia amarae NBRC 15530</name>
    <dbReference type="NCBI Taxonomy" id="1075090"/>
    <lineage>
        <taxon>Bacteria</taxon>
        <taxon>Bacillati</taxon>
        <taxon>Actinomycetota</taxon>
        <taxon>Actinomycetes</taxon>
        <taxon>Mycobacteriales</taxon>
        <taxon>Gordoniaceae</taxon>
        <taxon>Gordonia</taxon>
    </lineage>
</organism>
<dbReference type="Pfam" id="PF00107">
    <property type="entry name" value="ADH_zinc_N"/>
    <property type="match status" value="1"/>
</dbReference>
<proteinExistence type="inferred from homology"/>
<dbReference type="SUPFAM" id="SSF50129">
    <property type="entry name" value="GroES-like"/>
    <property type="match status" value="1"/>
</dbReference>
<sequence length="387" mass="39925">MLEAAPEEVRTMKTTGALIRQAGSPWSVEEIEIGEPRRGEVTVAMECSALCESDHNLAAGTIPMGTPPVLGGHEGAGVVVAVGEGVTELAVGDHVVTSFLPSCGKCGPCQAGLPNRCDGSGNTGGLLGGASIADGSHRITTADGRPVAPMALVGTFAPYVVAHQNSLIKIDPSIPFEVACLVGCMLTTGYGAAVHAEGVSPGEDIAVIGIGIVGAAAISGAVVSGAERIFAVDSSAERRELALKLGATHAYSTIADALAEIGTLTGGHLCAHVIATGDPAEARDWMTLTAKGGTCVFTGMGDLSDHDSELRIPVAELLQKNLRSSIFGGGNPRHDIAELLALYKLGDLPLGDVETVEYRLEDINEGFADLRNDHLRRGFVRFTDADR</sequence>
<dbReference type="GO" id="GO:0008270">
    <property type="term" value="F:zinc ion binding"/>
    <property type="evidence" value="ECO:0007669"/>
    <property type="project" value="InterPro"/>
</dbReference>
<protein>
    <submittedName>
        <fullName evidence="8">Putative zinc-containing alcohol dehydrogenase</fullName>
    </submittedName>
</protein>
<evidence type="ECO:0000313" key="9">
    <source>
        <dbReference type="Proteomes" id="UP000006023"/>
    </source>
</evidence>
<evidence type="ECO:0000259" key="7">
    <source>
        <dbReference type="SMART" id="SM00829"/>
    </source>
</evidence>
<dbReference type="GO" id="GO:0005829">
    <property type="term" value="C:cytosol"/>
    <property type="evidence" value="ECO:0007669"/>
    <property type="project" value="TreeGrafter"/>
</dbReference>
<dbReference type="InterPro" id="IPR002328">
    <property type="entry name" value="ADH_Zn_CS"/>
</dbReference>
<keyword evidence="2 6" id="KW-0479">Metal-binding</keyword>
<evidence type="ECO:0000256" key="2">
    <source>
        <dbReference type="ARBA" id="ARBA00022723"/>
    </source>
</evidence>
<dbReference type="InterPro" id="IPR036291">
    <property type="entry name" value="NAD(P)-bd_dom_sf"/>
</dbReference>
<dbReference type="EMBL" id="BAED01000058">
    <property type="protein sequence ID" value="GAB06632.1"/>
    <property type="molecule type" value="Genomic_DNA"/>
</dbReference>
<dbReference type="InterPro" id="IPR013154">
    <property type="entry name" value="ADH-like_N"/>
</dbReference>